<dbReference type="GO" id="GO:0005304">
    <property type="term" value="F:L-valine transmembrane transporter activity"/>
    <property type="evidence" value="ECO:0007669"/>
    <property type="project" value="TreeGrafter"/>
</dbReference>
<dbReference type="Pfam" id="PF05525">
    <property type="entry name" value="Branch_AA_trans"/>
    <property type="match status" value="1"/>
</dbReference>
<dbReference type="Proteomes" id="UP000265541">
    <property type="component" value="Unassembled WGS sequence"/>
</dbReference>
<dbReference type="NCBIfam" id="TIGR00796">
    <property type="entry name" value="livcs"/>
    <property type="match status" value="1"/>
</dbReference>
<dbReference type="PANTHER" id="PTHR30588">
    <property type="entry name" value="BRANCHED-CHAIN AMINO ACID TRANSPORT SYSTEM 2 CARRIER PROTEIN"/>
    <property type="match status" value="1"/>
</dbReference>
<reference evidence="10 11" key="1">
    <citation type="journal article" date="2016" name="Front. Microbiol.">
        <title>Comprehensive Phylogenetic Analysis of Bovine Non-aureus Staphylococci Species Based on Whole-Genome Sequencing.</title>
        <authorList>
            <person name="Naushad S."/>
            <person name="Barkema H.W."/>
            <person name="Luby C."/>
            <person name="Condas L.A."/>
            <person name="Nobrega D.B."/>
            <person name="Carson D.A."/>
            <person name="De Buck J."/>
        </authorList>
    </citation>
    <scope>NUCLEOTIDE SEQUENCE [LARGE SCALE GENOMIC DNA]</scope>
    <source>
        <strain evidence="10 11">SNUC 4781</strain>
    </source>
</reference>
<keyword evidence="4" id="KW-1003">Cell membrane</keyword>
<organism evidence="10 11">
    <name type="scientific">Staphylococcus gallinarum</name>
    <dbReference type="NCBI Taxonomy" id="1293"/>
    <lineage>
        <taxon>Bacteria</taxon>
        <taxon>Bacillati</taxon>
        <taxon>Bacillota</taxon>
        <taxon>Bacilli</taxon>
        <taxon>Bacillales</taxon>
        <taxon>Staphylococcaceae</taxon>
        <taxon>Staphylococcus</taxon>
    </lineage>
</organism>
<feature type="transmembrane region" description="Helical" evidence="9">
    <location>
        <begin position="275"/>
        <end position="300"/>
    </location>
</feature>
<feature type="transmembrane region" description="Helical" evidence="9">
    <location>
        <begin position="36"/>
        <end position="60"/>
    </location>
</feature>
<feature type="transmembrane region" description="Helical" evidence="9">
    <location>
        <begin position="146"/>
        <end position="165"/>
    </location>
</feature>
<dbReference type="GO" id="GO:0005886">
    <property type="term" value="C:plasma membrane"/>
    <property type="evidence" value="ECO:0007669"/>
    <property type="project" value="UniProtKB-SubCell"/>
</dbReference>
<accession>A0A3A0VQF1</accession>
<evidence type="ECO:0000256" key="4">
    <source>
        <dbReference type="ARBA" id="ARBA00022475"/>
    </source>
</evidence>
<feature type="transmembrane region" description="Helical" evidence="9">
    <location>
        <begin position="404"/>
        <end position="426"/>
    </location>
</feature>
<dbReference type="GO" id="GO:0015190">
    <property type="term" value="F:L-leucine transmembrane transporter activity"/>
    <property type="evidence" value="ECO:0007669"/>
    <property type="project" value="TreeGrafter"/>
</dbReference>
<keyword evidence="7 9" id="KW-1133">Transmembrane helix</keyword>
<keyword evidence="6 9" id="KW-0029">Amino-acid transport</keyword>
<gene>
    <name evidence="10" type="primary">brnQ</name>
    <name evidence="10" type="ORF">BUZ14_05970</name>
</gene>
<feature type="transmembrane region" description="Helical" evidence="9">
    <location>
        <begin position="5"/>
        <end position="24"/>
    </location>
</feature>
<comment type="similarity">
    <text evidence="2 9">Belongs to the branched chain amino acid transporter family.</text>
</comment>
<feature type="transmembrane region" description="Helical" evidence="9">
    <location>
        <begin position="227"/>
        <end position="247"/>
    </location>
</feature>
<dbReference type="EMBL" id="QYJN01000003">
    <property type="protein sequence ID" value="RIP34720.1"/>
    <property type="molecule type" value="Genomic_DNA"/>
</dbReference>
<dbReference type="AlphaFoldDB" id="A0A3A0VQF1"/>
<evidence type="ECO:0000256" key="7">
    <source>
        <dbReference type="ARBA" id="ARBA00022989"/>
    </source>
</evidence>
<name>A0A3A0VQF1_STAGA</name>
<evidence type="ECO:0000256" key="3">
    <source>
        <dbReference type="ARBA" id="ARBA00022448"/>
    </source>
</evidence>
<feature type="transmembrane region" description="Helical" evidence="9">
    <location>
        <begin position="72"/>
        <end position="94"/>
    </location>
</feature>
<feature type="transmembrane region" description="Helical" evidence="9">
    <location>
        <begin position="114"/>
        <end position="134"/>
    </location>
</feature>
<dbReference type="RefSeq" id="WP_119484964.1">
    <property type="nucleotide sequence ID" value="NZ_QYJN01000003.1"/>
</dbReference>
<keyword evidence="5 9" id="KW-0812">Transmembrane</keyword>
<protein>
    <recommendedName>
        <fullName evidence="9">Branched-chain amino acid transport system carrier protein</fullName>
    </recommendedName>
</protein>
<keyword evidence="3 9" id="KW-0813">Transport</keyword>
<feature type="transmembrane region" description="Helical" evidence="9">
    <location>
        <begin position="185"/>
        <end position="206"/>
    </location>
</feature>
<keyword evidence="8 9" id="KW-0472">Membrane</keyword>
<dbReference type="OrthoDB" id="9783920at2"/>
<feature type="transmembrane region" description="Helical" evidence="9">
    <location>
        <begin position="312"/>
        <end position="335"/>
    </location>
</feature>
<evidence type="ECO:0000256" key="8">
    <source>
        <dbReference type="ARBA" id="ARBA00023136"/>
    </source>
</evidence>
<evidence type="ECO:0000256" key="6">
    <source>
        <dbReference type="ARBA" id="ARBA00022970"/>
    </source>
</evidence>
<feature type="transmembrane region" description="Helical" evidence="9">
    <location>
        <begin position="366"/>
        <end position="384"/>
    </location>
</feature>
<evidence type="ECO:0000313" key="10">
    <source>
        <dbReference type="EMBL" id="RIP34720.1"/>
    </source>
</evidence>
<dbReference type="GO" id="GO:0015818">
    <property type="term" value="P:isoleucine transport"/>
    <property type="evidence" value="ECO:0007669"/>
    <property type="project" value="TreeGrafter"/>
</dbReference>
<evidence type="ECO:0000256" key="5">
    <source>
        <dbReference type="ARBA" id="ARBA00022692"/>
    </source>
</evidence>
<evidence type="ECO:0000256" key="9">
    <source>
        <dbReference type="RuleBase" id="RU362122"/>
    </source>
</evidence>
<comment type="caution">
    <text evidence="10">The sequence shown here is derived from an EMBL/GenBank/DDBJ whole genome shotgun (WGS) entry which is preliminary data.</text>
</comment>
<feature type="transmembrane region" description="Helical" evidence="9">
    <location>
        <begin position="341"/>
        <end position="359"/>
    </location>
</feature>
<proteinExistence type="inferred from homology"/>
<sequence>MNKLILMSGLMLFSFFFGAGNLIFPPMLGYTAQDNMWVAMGGFAITGILLPYLTVIVVAYMNGGVESIGNKVHPIFGTIFAVCIYLSIGALYGIPRAANVAYEIGTNHVLPVHNQTTLIIFSIIFFFIVYFIALYPSRIIDNLGKYLTPILIIIIAILCILVIFNPEGSIGQATGDYAKTPVVSGILQGYFTMDLVAALAFSVVIVQMFKIHGIEDHRTLVKNVIKAGLISAILLLLIYFALAYVGATTSHAGFKDGTGILTFNSLRVFGSLGNLIFGIIVILACLTTCVGLVNACAAFAMKKLPKISYKMFVLIFSLLGFLVSTLGLDLILQIAVPLLTFIYPTSIVLVLISLISIFIPFDLKFAYILPTILTLIISVLQIVSDFKLSTVISNLYNALPLADIQLAWLIPFIILLIIGLIIDSLFSNKKSKNNITQTKSV</sequence>
<dbReference type="GO" id="GO:0015188">
    <property type="term" value="F:L-isoleucine transmembrane transporter activity"/>
    <property type="evidence" value="ECO:0007669"/>
    <property type="project" value="TreeGrafter"/>
</dbReference>
<evidence type="ECO:0000256" key="2">
    <source>
        <dbReference type="ARBA" id="ARBA00008540"/>
    </source>
</evidence>
<evidence type="ECO:0000256" key="1">
    <source>
        <dbReference type="ARBA" id="ARBA00004651"/>
    </source>
</evidence>
<comment type="subcellular location">
    <subcellularLocation>
        <location evidence="1 9">Cell membrane</location>
        <topology evidence="1 9">Multi-pass membrane protein</topology>
    </subcellularLocation>
</comment>
<evidence type="ECO:0000313" key="11">
    <source>
        <dbReference type="Proteomes" id="UP000265541"/>
    </source>
</evidence>
<dbReference type="PANTHER" id="PTHR30588:SF0">
    <property type="entry name" value="BRANCHED-CHAIN AMINO ACID PERMEASE BRNQ"/>
    <property type="match status" value="1"/>
</dbReference>
<dbReference type="GO" id="GO:0015820">
    <property type="term" value="P:L-leucine transport"/>
    <property type="evidence" value="ECO:0007669"/>
    <property type="project" value="TreeGrafter"/>
</dbReference>
<comment type="function">
    <text evidence="9">Component of the transport system for branched-chain amino acids.</text>
</comment>
<dbReference type="InterPro" id="IPR004685">
    <property type="entry name" value="Brnchd-chn_aa_trnsp_Livcs"/>
</dbReference>